<organism evidence="2 3">
    <name type="scientific">Phocaeicola vulgatus dnLKV7</name>
    <dbReference type="NCBI Taxonomy" id="1235786"/>
    <lineage>
        <taxon>Bacteria</taxon>
        <taxon>Pseudomonadati</taxon>
        <taxon>Bacteroidota</taxon>
        <taxon>Bacteroidia</taxon>
        <taxon>Bacteroidales</taxon>
        <taxon>Bacteroidaceae</taxon>
        <taxon>Phocaeicola</taxon>
    </lineage>
</organism>
<evidence type="ECO:0000256" key="1">
    <source>
        <dbReference type="SAM" id="MobiDB-lite"/>
    </source>
</evidence>
<dbReference type="PATRIC" id="fig|1235786.3.peg.734"/>
<comment type="caution">
    <text evidence="2">The sequence shown here is derived from an EMBL/GenBank/DDBJ whole genome shotgun (WGS) entry which is preliminary data.</text>
</comment>
<name>R9HM97_PHOVU</name>
<sequence>MMGFSMFQTKKPQTELKFTTRAEAFSYMLMYMTEEKHAEPLEAAQKANEFADIFARNMGIPLKIEPEPQGVDKYLSMATKIANYIEEHPKVVEYGVPALTFVAGLFTGKKVEQVNDNMYGQRSAPSQPQEEIDFDKIPD</sequence>
<dbReference type="EMBL" id="ASSN01000006">
    <property type="protein sequence ID" value="EOS05143.1"/>
    <property type="molecule type" value="Genomic_DNA"/>
</dbReference>
<proteinExistence type="predicted"/>
<accession>R9HM97</accession>
<dbReference type="Proteomes" id="UP000014151">
    <property type="component" value="Unassembled WGS sequence"/>
</dbReference>
<evidence type="ECO:0000313" key="3">
    <source>
        <dbReference type="Proteomes" id="UP000014151"/>
    </source>
</evidence>
<dbReference type="HOGENOM" id="CLU_1841199_0_0_10"/>
<feature type="compositionally biased region" description="Polar residues" evidence="1">
    <location>
        <begin position="118"/>
        <end position="129"/>
    </location>
</feature>
<feature type="region of interest" description="Disordered" evidence="1">
    <location>
        <begin position="118"/>
        <end position="139"/>
    </location>
</feature>
<evidence type="ECO:0000313" key="2">
    <source>
        <dbReference type="EMBL" id="EOS05143.1"/>
    </source>
</evidence>
<dbReference type="AlphaFoldDB" id="R9HM97"/>
<reference evidence="2 3" key="1">
    <citation type="submission" date="2013-04" db="EMBL/GenBank/DDBJ databases">
        <title>The Genome Sequence of Bacteroides vulgatus dnLKV7.</title>
        <authorList>
            <consortium name="The Broad Institute Genomics Platform"/>
            <consortium name="The Broad Institute Genome Sequencing Center for Infectious Disease"/>
            <person name="Earl A."/>
            <person name="Xavier R."/>
            <person name="Kuhn K."/>
            <person name="Stappenbeck T."/>
            <person name="Walker B."/>
            <person name="Young S."/>
            <person name="Zeng Q."/>
            <person name="Gargeya S."/>
            <person name="Fitzgerald M."/>
            <person name="Haas B."/>
            <person name="Abouelleil A."/>
            <person name="Allen A.W."/>
            <person name="Alvarado L."/>
            <person name="Arachchi H.M."/>
            <person name="Berlin A.M."/>
            <person name="Chapman S.B."/>
            <person name="Gainer-Dewar J."/>
            <person name="Goldberg J."/>
            <person name="Griggs A."/>
            <person name="Gujja S."/>
            <person name="Hansen M."/>
            <person name="Howarth C."/>
            <person name="Imamovic A."/>
            <person name="Ireland A."/>
            <person name="Larimer J."/>
            <person name="McCowan C."/>
            <person name="Murphy C."/>
            <person name="Pearson M."/>
            <person name="Poon T.W."/>
            <person name="Priest M."/>
            <person name="Roberts A."/>
            <person name="Saif S."/>
            <person name="Shea T."/>
            <person name="Sisk P."/>
            <person name="Sykes S."/>
            <person name="Wortman J."/>
            <person name="Nusbaum C."/>
            <person name="Birren B."/>
        </authorList>
    </citation>
    <scope>NUCLEOTIDE SEQUENCE [LARGE SCALE GENOMIC DNA]</scope>
    <source>
        <strain evidence="3">dnLKV7</strain>
    </source>
</reference>
<protein>
    <submittedName>
        <fullName evidence="2">Uncharacterized protein</fullName>
    </submittedName>
</protein>
<gene>
    <name evidence="2" type="ORF">C800_00708</name>
</gene>